<evidence type="ECO:0000313" key="3">
    <source>
        <dbReference type="Proteomes" id="UP001190700"/>
    </source>
</evidence>
<proteinExistence type="predicted"/>
<dbReference type="EMBL" id="LGRX02006433">
    <property type="protein sequence ID" value="KAK3276686.1"/>
    <property type="molecule type" value="Genomic_DNA"/>
</dbReference>
<name>A0AAE0GEN0_9CHLO</name>
<accession>A0AAE0GEN0</accession>
<comment type="caution">
    <text evidence="2">The sequence shown here is derived from an EMBL/GenBank/DDBJ whole genome shotgun (WGS) entry which is preliminary data.</text>
</comment>
<dbReference type="AlphaFoldDB" id="A0AAE0GEN0"/>
<feature type="transmembrane region" description="Helical" evidence="1">
    <location>
        <begin position="293"/>
        <end position="314"/>
    </location>
</feature>
<keyword evidence="1" id="KW-1133">Transmembrane helix</keyword>
<dbReference type="GO" id="GO:0016020">
    <property type="term" value="C:membrane"/>
    <property type="evidence" value="ECO:0007669"/>
    <property type="project" value="UniProtKB-SubCell"/>
</dbReference>
<protein>
    <recommendedName>
        <fullName evidence="4">VASt domain-containing protein</fullName>
    </recommendedName>
</protein>
<reference evidence="2 3" key="1">
    <citation type="journal article" date="2015" name="Genome Biol. Evol.">
        <title>Comparative Genomics of a Bacterivorous Green Alga Reveals Evolutionary Causalities and Consequences of Phago-Mixotrophic Mode of Nutrition.</title>
        <authorList>
            <person name="Burns J.A."/>
            <person name="Paasch A."/>
            <person name="Narechania A."/>
            <person name="Kim E."/>
        </authorList>
    </citation>
    <scope>NUCLEOTIDE SEQUENCE [LARGE SCALE GENOMIC DNA]</scope>
    <source>
        <strain evidence="2 3">PLY_AMNH</strain>
    </source>
</reference>
<keyword evidence="1" id="KW-0812">Transmembrane</keyword>
<gene>
    <name evidence="2" type="ORF">CYMTET_15263</name>
</gene>
<keyword evidence="3" id="KW-1185">Reference proteome</keyword>
<keyword evidence="1" id="KW-0472">Membrane</keyword>
<evidence type="ECO:0000313" key="2">
    <source>
        <dbReference type="EMBL" id="KAK3276686.1"/>
    </source>
</evidence>
<dbReference type="Proteomes" id="UP001190700">
    <property type="component" value="Unassembled WGS sequence"/>
</dbReference>
<organism evidence="2 3">
    <name type="scientific">Cymbomonas tetramitiformis</name>
    <dbReference type="NCBI Taxonomy" id="36881"/>
    <lineage>
        <taxon>Eukaryota</taxon>
        <taxon>Viridiplantae</taxon>
        <taxon>Chlorophyta</taxon>
        <taxon>Pyramimonadophyceae</taxon>
        <taxon>Pyramimonadales</taxon>
        <taxon>Pyramimonadaceae</taxon>
        <taxon>Cymbomonas</taxon>
    </lineage>
</organism>
<evidence type="ECO:0000256" key="1">
    <source>
        <dbReference type="SAM" id="Phobius"/>
    </source>
</evidence>
<evidence type="ECO:0008006" key="4">
    <source>
        <dbReference type="Google" id="ProtNLM"/>
    </source>
</evidence>
<sequence length="322" mass="35024">MKEAVFDVNFNVSLKTFIETVYSDDGKFYKSFHSEVTNDPKAKVTSWDHTHSRTITFTPDVKLPGFFKTALGGAIPPINDAQQLTYSEGATSAKGLSVSTPSIKGGERFRTQVEIEIQSCGATCKGKIRIELTASIFGLQGMLEGFMLQEASDAMDKFIEFTNRYLADADKATSCRDAPEAMPMSPTPAIDMEEFFDAMDPHGSASTLPLTPRAATGTVQSYVLEAEFSTAMEGEGHAAGNTSAPSSVELWFMQQVMRDLSELRAVAAASDSKMKSMEADMDRLRRVSDRTSIVIYLQGATIIGGALFAAGYAYSRLQARIS</sequence>